<feature type="transmembrane region" description="Helical" evidence="8">
    <location>
        <begin position="370"/>
        <end position="393"/>
    </location>
</feature>
<organism evidence="10 11">
    <name type="scientific">Electrophorus voltai</name>
    <dbReference type="NCBI Taxonomy" id="2609070"/>
    <lineage>
        <taxon>Eukaryota</taxon>
        <taxon>Metazoa</taxon>
        <taxon>Chordata</taxon>
        <taxon>Craniata</taxon>
        <taxon>Vertebrata</taxon>
        <taxon>Euteleostomi</taxon>
        <taxon>Actinopterygii</taxon>
        <taxon>Neopterygii</taxon>
        <taxon>Teleostei</taxon>
        <taxon>Ostariophysi</taxon>
        <taxon>Gymnotiformes</taxon>
        <taxon>Gymnotoidei</taxon>
        <taxon>Gymnotidae</taxon>
        <taxon>Electrophorus</taxon>
    </lineage>
</organism>
<feature type="transmembrane region" description="Helical" evidence="8">
    <location>
        <begin position="324"/>
        <end position="350"/>
    </location>
</feature>
<evidence type="ECO:0000313" key="11">
    <source>
        <dbReference type="Proteomes" id="UP001239994"/>
    </source>
</evidence>
<dbReference type="PANTHER" id="PTHR32005:SF1">
    <property type="entry name" value="TRANSMEMBRANE PROTEIN 178B"/>
    <property type="match status" value="1"/>
</dbReference>
<reference evidence="10" key="1">
    <citation type="submission" date="2023-03" db="EMBL/GenBank/DDBJ databases">
        <title>Electrophorus voltai genome.</title>
        <authorList>
            <person name="Bian C."/>
        </authorList>
    </citation>
    <scope>NUCLEOTIDE SEQUENCE</scope>
    <source>
        <strain evidence="10">CB-2022</strain>
        <tissue evidence="10">Muscle</tissue>
    </source>
</reference>
<comment type="subcellular location">
    <subcellularLocation>
        <location evidence="1">Membrane</location>
        <topology evidence="1">Multi-pass membrane protein</topology>
    </subcellularLocation>
</comment>
<dbReference type="FunFam" id="1.20.140.150:FF:000018">
    <property type="entry name" value="Transmembrane protein 178B"/>
    <property type="match status" value="1"/>
</dbReference>
<feature type="chain" id="PRO_5042173397" description="Transmembrane protein 178B" evidence="9">
    <location>
        <begin position="24"/>
        <end position="416"/>
    </location>
</feature>
<evidence type="ECO:0000256" key="2">
    <source>
        <dbReference type="ARBA" id="ARBA00008199"/>
    </source>
</evidence>
<evidence type="ECO:0000256" key="3">
    <source>
        <dbReference type="ARBA" id="ARBA00022692"/>
    </source>
</evidence>
<feature type="transmembrane region" description="Helical" evidence="8">
    <location>
        <begin position="294"/>
        <end position="317"/>
    </location>
</feature>
<evidence type="ECO:0000256" key="9">
    <source>
        <dbReference type="SAM" id="SignalP"/>
    </source>
</evidence>
<accession>A0AAD8Z0J7</accession>
<sequence length="416" mass="46587">MAAGKLLLYAGLSLSLCALGMLAVAICSDHWYETDARRYRERCRSFSSRRKDPGFIYIPNNSLPLRASRSRLDRWEEKLLLARNRRQLFAMSAADECSRQYNSTNMGLWSKCHRLGFDQDIEDLIRKALPLSQNEHDWLIVNRLRINILFRREHCAPGTKFAARLFPNAEVLLQDAPISNTTIPQPQFLRICPITLPRPSGKMSGTPCLELLGLSSKPPVSSAWLSHSEVAQGLSGSCSSAKAPAKWWWYEEERQEEERRGNRGWQEESGGVGRETGGGEKGGDRERDLRRMTAGFMGMAVAIILFGWIVGMLGCCWDRGLMQYVAGLLFLMGGTFCIISLCTCVAGINFELSRYPRYLYGLPDDISHGYGWSMFCAWGGLGLSLIAGFFCTLAPSIQPIPRSTCPKSRQENGTVC</sequence>
<keyword evidence="4 9" id="KW-0732">Signal</keyword>
<evidence type="ECO:0000256" key="4">
    <source>
        <dbReference type="ARBA" id="ARBA00022729"/>
    </source>
</evidence>
<evidence type="ECO:0000313" key="10">
    <source>
        <dbReference type="EMBL" id="KAK1790420.1"/>
    </source>
</evidence>
<dbReference type="InterPro" id="IPR039625">
    <property type="entry name" value="T178A/B"/>
</dbReference>
<evidence type="ECO:0000256" key="5">
    <source>
        <dbReference type="ARBA" id="ARBA00022989"/>
    </source>
</evidence>
<evidence type="ECO:0000256" key="8">
    <source>
        <dbReference type="SAM" id="Phobius"/>
    </source>
</evidence>
<dbReference type="InterPro" id="IPR004031">
    <property type="entry name" value="PMP22/EMP/MP20/Claudin"/>
</dbReference>
<dbReference type="AlphaFoldDB" id="A0AAD8Z0J7"/>
<evidence type="ECO:0000256" key="1">
    <source>
        <dbReference type="ARBA" id="ARBA00004141"/>
    </source>
</evidence>
<dbReference type="Pfam" id="PF13903">
    <property type="entry name" value="Claudin_2"/>
    <property type="match status" value="1"/>
</dbReference>
<comment type="caution">
    <text evidence="10">The sequence shown here is derived from an EMBL/GenBank/DDBJ whole genome shotgun (WGS) entry which is preliminary data.</text>
</comment>
<protein>
    <recommendedName>
        <fullName evidence="12">Transmembrane protein 178B</fullName>
    </recommendedName>
</protein>
<gene>
    <name evidence="10" type="ORF">P4O66_014324</name>
</gene>
<keyword evidence="11" id="KW-1185">Reference proteome</keyword>
<dbReference type="EMBL" id="JAROKS010000021">
    <property type="protein sequence ID" value="KAK1790420.1"/>
    <property type="molecule type" value="Genomic_DNA"/>
</dbReference>
<feature type="signal peptide" evidence="9">
    <location>
        <begin position="1"/>
        <end position="23"/>
    </location>
</feature>
<comment type="similarity">
    <text evidence="2">Belongs to the TMEM178 family.</text>
</comment>
<evidence type="ECO:0000256" key="6">
    <source>
        <dbReference type="ARBA" id="ARBA00023136"/>
    </source>
</evidence>
<dbReference type="Proteomes" id="UP001239994">
    <property type="component" value="Unassembled WGS sequence"/>
</dbReference>
<feature type="region of interest" description="Disordered" evidence="7">
    <location>
        <begin position="258"/>
        <end position="286"/>
    </location>
</feature>
<dbReference type="GO" id="GO:0016020">
    <property type="term" value="C:membrane"/>
    <property type="evidence" value="ECO:0007669"/>
    <property type="project" value="UniProtKB-SubCell"/>
</dbReference>
<keyword evidence="3 8" id="KW-0812">Transmembrane</keyword>
<keyword evidence="5 8" id="KW-1133">Transmembrane helix</keyword>
<evidence type="ECO:0008006" key="12">
    <source>
        <dbReference type="Google" id="ProtNLM"/>
    </source>
</evidence>
<dbReference type="Gene3D" id="1.20.140.150">
    <property type="match status" value="2"/>
</dbReference>
<proteinExistence type="inferred from homology"/>
<dbReference type="PANTHER" id="PTHR32005">
    <property type="entry name" value="TRANSMEMBRANE PROTEIN 178B-RELATED"/>
    <property type="match status" value="1"/>
</dbReference>
<evidence type="ECO:0000256" key="7">
    <source>
        <dbReference type="SAM" id="MobiDB-lite"/>
    </source>
</evidence>
<keyword evidence="6 8" id="KW-0472">Membrane</keyword>
<name>A0AAD8Z0J7_9TELE</name>
<feature type="compositionally biased region" description="Basic and acidic residues" evidence="7">
    <location>
        <begin position="277"/>
        <end position="286"/>
    </location>
</feature>